<dbReference type="EMBL" id="QRAP01000020">
    <property type="protein sequence ID" value="RDK83018.1"/>
    <property type="molecule type" value="Genomic_DNA"/>
</dbReference>
<feature type="region of interest" description="Disordered" evidence="8">
    <location>
        <begin position="481"/>
        <end position="501"/>
    </location>
</feature>
<comment type="caution">
    <text evidence="10">The sequence shown here is derived from an EMBL/GenBank/DDBJ whole genome shotgun (WGS) entry which is preliminary data.</text>
</comment>
<feature type="region of interest" description="Disordered" evidence="8">
    <location>
        <begin position="79"/>
        <end position="130"/>
    </location>
</feature>
<feature type="compositionally biased region" description="Low complexity" evidence="8">
    <location>
        <begin position="333"/>
        <end position="347"/>
    </location>
</feature>
<dbReference type="RefSeq" id="WP_230473081.1">
    <property type="nucleotide sequence ID" value="NZ_QRAP01000020.1"/>
</dbReference>
<evidence type="ECO:0000256" key="3">
    <source>
        <dbReference type="ARBA" id="ARBA00022448"/>
    </source>
</evidence>
<feature type="compositionally biased region" description="Polar residues" evidence="8">
    <location>
        <begin position="201"/>
        <end position="218"/>
    </location>
</feature>
<dbReference type="SUPFAM" id="SSF56954">
    <property type="entry name" value="Outer membrane efflux proteins (OEP)"/>
    <property type="match status" value="1"/>
</dbReference>
<feature type="region of interest" description="Disordered" evidence="8">
    <location>
        <begin position="396"/>
        <end position="426"/>
    </location>
</feature>
<dbReference type="GO" id="GO:0015288">
    <property type="term" value="F:porin activity"/>
    <property type="evidence" value="ECO:0007669"/>
    <property type="project" value="TreeGrafter"/>
</dbReference>
<dbReference type="Gene3D" id="1.20.1600.10">
    <property type="entry name" value="Outer membrane efflux proteins (OEP)"/>
    <property type="match status" value="1"/>
</dbReference>
<evidence type="ECO:0000313" key="10">
    <source>
        <dbReference type="EMBL" id="RDK83018.1"/>
    </source>
</evidence>
<feature type="signal peptide" evidence="9">
    <location>
        <begin position="1"/>
        <end position="28"/>
    </location>
</feature>
<evidence type="ECO:0000256" key="7">
    <source>
        <dbReference type="ARBA" id="ARBA00023237"/>
    </source>
</evidence>
<keyword evidence="4" id="KW-1134">Transmembrane beta strand</keyword>
<feature type="compositionally biased region" description="Polar residues" evidence="8">
    <location>
        <begin position="315"/>
        <end position="326"/>
    </location>
</feature>
<reference evidence="10 11" key="1">
    <citation type="submission" date="2018-07" db="EMBL/GenBank/DDBJ databases">
        <title>Genomic Encyclopedia of Type Strains, Phase IV (KMG-IV): sequencing the most valuable type-strain genomes for metagenomic binning, comparative biology and taxonomic classification.</title>
        <authorList>
            <person name="Goeker M."/>
        </authorList>
    </citation>
    <scope>NUCLEOTIDE SEQUENCE [LARGE SCALE GENOMIC DNA]</scope>
    <source>
        <strain evidence="10 11">DSM 103736</strain>
    </source>
</reference>
<keyword evidence="11" id="KW-1185">Reference proteome</keyword>
<dbReference type="Pfam" id="PF02321">
    <property type="entry name" value="OEP"/>
    <property type="match status" value="2"/>
</dbReference>
<evidence type="ECO:0000256" key="6">
    <source>
        <dbReference type="ARBA" id="ARBA00023136"/>
    </source>
</evidence>
<dbReference type="InterPro" id="IPR051906">
    <property type="entry name" value="TolC-like"/>
</dbReference>
<dbReference type="PANTHER" id="PTHR30026">
    <property type="entry name" value="OUTER MEMBRANE PROTEIN TOLC"/>
    <property type="match status" value="1"/>
</dbReference>
<dbReference type="PANTHER" id="PTHR30026:SF20">
    <property type="entry name" value="OUTER MEMBRANE PROTEIN TOLC"/>
    <property type="match status" value="1"/>
</dbReference>
<feature type="compositionally biased region" description="Polar residues" evidence="8">
    <location>
        <begin position="357"/>
        <end position="371"/>
    </location>
</feature>
<evidence type="ECO:0000256" key="5">
    <source>
        <dbReference type="ARBA" id="ARBA00022692"/>
    </source>
</evidence>
<evidence type="ECO:0000256" key="8">
    <source>
        <dbReference type="SAM" id="MobiDB-lite"/>
    </source>
</evidence>
<evidence type="ECO:0000256" key="4">
    <source>
        <dbReference type="ARBA" id="ARBA00022452"/>
    </source>
</evidence>
<name>A0A370Q3S3_9GAMM</name>
<feature type="region of interest" description="Disordered" evidence="8">
    <location>
        <begin position="197"/>
        <end position="229"/>
    </location>
</feature>
<dbReference type="Proteomes" id="UP000254848">
    <property type="component" value="Unassembled WGS sequence"/>
</dbReference>
<dbReference type="GO" id="GO:1990281">
    <property type="term" value="C:efflux pump complex"/>
    <property type="evidence" value="ECO:0007669"/>
    <property type="project" value="TreeGrafter"/>
</dbReference>
<evidence type="ECO:0000313" key="11">
    <source>
        <dbReference type="Proteomes" id="UP000254848"/>
    </source>
</evidence>
<evidence type="ECO:0000256" key="1">
    <source>
        <dbReference type="ARBA" id="ARBA00004442"/>
    </source>
</evidence>
<feature type="compositionally biased region" description="Polar residues" evidence="8">
    <location>
        <begin position="117"/>
        <end position="130"/>
    </location>
</feature>
<proteinExistence type="inferred from homology"/>
<keyword evidence="5" id="KW-0812">Transmembrane</keyword>
<feature type="compositionally biased region" description="Low complexity" evidence="8">
    <location>
        <begin position="79"/>
        <end position="102"/>
    </location>
</feature>
<evidence type="ECO:0000256" key="9">
    <source>
        <dbReference type="SAM" id="SignalP"/>
    </source>
</evidence>
<keyword evidence="6" id="KW-0472">Membrane</keyword>
<feature type="compositionally biased region" description="Basic and acidic residues" evidence="8">
    <location>
        <begin position="407"/>
        <end position="417"/>
    </location>
</feature>
<dbReference type="AlphaFoldDB" id="A0A370Q3S3"/>
<dbReference type="GO" id="GO:0009279">
    <property type="term" value="C:cell outer membrane"/>
    <property type="evidence" value="ECO:0007669"/>
    <property type="project" value="UniProtKB-SubCell"/>
</dbReference>
<accession>A0A370Q3S3</accession>
<feature type="chain" id="PRO_5016728723" evidence="9">
    <location>
        <begin position="29"/>
        <end position="833"/>
    </location>
</feature>
<protein>
    <submittedName>
        <fullName evidence="10">Adhesin transport system outer membrane protein</fullName>
    </submittedName>
</protein>
<organism evidence="10 11">
    <name type="scientific">Enterobacillus tribolii</name>
    <dbReference type="NCBI Taxonomy" id="1487935"/>
    <lineage>
        <taxon>Bacteria</taxon>
        <taxon>Pseudomonadati</taxon>
        <taxon>Pseudomonadota</taxon>
        <taxon>Gammaproteobacteria</taxon>
        <taxon>Enterobacterales</taxon>
        <taxon>Hafniaceae</taxon>
        <taxon>Enterobacillus</taxon>
    </lineage>
</organism>
<comment type="similarity">
    <text evidence="2">Belongs to the outer membrane factor (OMF) (TC 1.B.17) family.</text>
</comment>
<keyword evidence="3" id="KW-0813">Transport</keyword>
<keyword evidence="9" id="KW-0732">Signal</keyword>
<evidence type="ECO:0000256" key="2">
    <source>
        <dbReference type="ARBA" id="ARBA00007613"/>
    </source>
</evidence>
<dbReference type="GO" id="GO:0015562">
    <property type="term" value="F:efflux transmembrane transporter activity"/>
    <property type="evidence" value="ECO:0007669"/>
    <property type="project" value="InterPro"/>
</dbReference>
<dbReference type="InterPro" id="IPR003423">
    <property type="entry name" value="OMP_efflux"/>
</dbReference>
<comment type="subcellular location">
    <subcellularLocation>
        <location evidence="1">Cell outer membrane</location>
    </subcellularLocation>
</comment>
<feature type="compositionally biased region" description="Polar residues" evidence="8">
    <location>
        <begin position="281"/>
        <end position="302"/>
    </location>
</feature>
<sequence length="833" mass="88440">MARKRKERRWAKVATAVALCLPCSSFVAFVDANDAGVNELAQLLADSSHSAPGGSGYSGESGAALLDALTSQAPARSAANTAPVAASPSSSGSLFSSGSTPAGPRPVATETRPAPVSSGSSLISSAPVSTNVQPVVVETRPAPVSSGSSLISSAPVSANVQPVVVETRPASVSSGSSLVSSAPVSTNVQPVVVETRPAPTSAPSGSFFTSGSQRSTGVASAPSAAPEVKTLTPGAEGRAIVTTTASSSSVRPVNANVNTAQQTVVTPPPASTVKPAEAPATSGNIASLPSMQTQTQYMNSPRTAPAENRAADASASGSQRAATTVNEDYARVSAPDTSSSVSASGAARLDRDALRLQSASSPASPQETTGNKAALKKNYDFFPPVTEYYKPDPTYDKVRWQGESPEGGERRSVKGDMSRQAFGARSSSPSRAFLRSMVARALAYSPEMRVATAEVLAAEYNIDQAKGQRWPQVKLGVSSPFTSVGGDSSTSRNNKHINDTSGSVSVSTPIFDWGRISNQVDNAEETAKASRYSKDYSREQMAYTTISELMNLSRYQQSRVVAKAYVDRMKELVDMLSQITQADPGRASELVQARAKLMSAQASLDNIEHQLSTSRIKLVRLLGVEPKLPEDITWRDTVIPASTAISSLDKNPMMLNLQARVRAAEHEANSIKSSSLPQVNWVISKSTAKDSNGDESGWYTGLNVEWNAFSGGSQSAAQMSARAKANAAQQQYEVSYRDLEYQINNQVQIRDSSFLRADDYDRLSSETDRVRQMFYDQWYHLGKRTLLDVLTAENDHFNNQLSAINNRYDGYISNINVISSAAMLLSWVGIAPE</sequence>
<keyword evidence="7" id="KW-0998">Cell outer membrane</keyword>
<feature type="region of interest" description="Disordered" evidence="8">
    <location>
        <begin position="259"/>
        <end position="375"/>
    </location>
</feature>
<feature type="compositionally biased region" description="Polar residues" evidence="8">
    <location>
        <begin position="481"/>
        <end position="492"/>
    </location>
</feature>
<gene>
    <name evidence="10" type="ORF">C8D90_1204</name>
</gene>